<reference evidence="9 10" key="1">
    <citation type="submission" date="2015-06" db="EMBL/GenBank/DDBJ databases">
        <title>Draft genome sequence of the purine-degrading Clostridium cylindrosporum HC-1 (DSM 605).</title>
        <authorList>
            <person name="Poehlein A."/>
            <person name="Schiel-Bengelsdorf B."/>
            <person name="Bengelsdorf F."/>
            <person name="Daniel R."/>
            <person name="Duerre P."/>
        </authorList>
    </citation>
    <scope>NUCLEOTIDE SEQUENCE [LARGE SCALE GENOMIC DNA]</scope>
    <source>
        <strain evidence="9 10">DSM 605</strain>
    </source>
</reference>
<dbReference type="Pfam" id="PF13515">
    <property type="entry name" value="FUSC_2"/>
    <property type="match status" value="1"/>
</dbReference>
<dbReference type="PANTHER" id="PTHR30509">
    <property type="entry name" value="P-HYDROXYBENZOIC ACID EFFLUX PUMP SUBUNIT-RELATED"/>
    <property type="match status" value="1"/>
</dbReference>
<feature type="transmembrane region" description="Helical" evidence="7">
    <location>
        <begin position="457"/>
        <end position="476"/>
    </location>
</feature>
<evidence type="ECO:0000256" key="4">
    <source>
        <dbReference type="ARBA" id="ARBA00022989"/>
    </source>
</evidence>
<organism evidence="9 10">
    <name type="scientific">Clostridium cylindrosporum DSM 605</name>
    <dbReference type="NCBI Taxonomy" id="1121307"/>
    <lineage>
        <taxon>Bacteria</taxon>
        <taxon>Bacillati</taxon>
        <taxon>Bacillota</taxon>
        <taxon>Clostridia</taxon>
        <taxon>Eubacteriales</taxon>
        <taxon>Clostridiaceae</taxon>
        <taxon>Clostridium</taxon>
    </lineage>
</organism>
<feature type="transmembrane region" description="Helical" evidence="7">
    <location>
        <begin position="33"/>
        <end position="50"/>
    </location>
</feature>
<keyword evidence="2" id="KW-1003">Cell membrane</keyword>
<dbReference type="InterPro" id="IPR049453">
    <property type="entry name" value="Memb_transporter_dom"/>
</dbReference>
<feature type="transmembrane region" description="Helical" evidence="7">
    <location>
        <begin position="80"/>
        <end position="99"/>
    </location>
</feature>
<evidence type="ECO:0000313" key="9">
    <source>
        <dbReference type="EMBL" id="KMT21882.1"/>
    </source>
</evidence>
<name>A0A0J8D7L5_CLOCY</name>
<evidence type="ECO:0000259" key="8">
    <source>
        <dbReference type="Pfam" id="PF13515"/>
    </source>
</evidence>
<feature type="transmembrane region" description="Helical" evidence="7">
    <location>
        <begin position="7"/>
        <end position="27"/>
    </location>
</feature>
<evidence type="ECO:0000256" key="3">
    <source>
        <dbReference type="ARBA" id="ARBA00022692"/>
    </source>
</evidence>
<evidence type="ECO:0000256" key="1">
    <source>
        <dbReference type="ARBA" id="ARBA00004651"/>
    </source>
</evidence>
<feature type="transmembrane region" description="Helical" evidence="7">
    <location>
        <begin position="482"/>
        <end position="500"/>
    </location>
</feature>
<evidence type="ECO:0000256" key="5">
    <source>
        <dbReference type="ARBA" id="ARBA00023136"/>
    </source>
</evidence>
<protein>
    <submittedName>
        <fullName evidence="9">Putative membrane protein</fullName>
    </submittedName>
</protein>
<dbReference type="OrthoDB" id="1654636at2"/>
<proteinExistence type="inferred from homology"/>
<keyword evidence="3 7" id="KW-0812">Transmembrane</keyword>
<dbReference type="Proteomes" id="UP000036756">
    <property type="component" value="Unassembled WGS sequence"/>
</dbReference>
<dbReference type="RefSeq" id="WP_048570530.1">
    <property type="nucleotide sequence ID" value="NZ_LFVU01000026.1"/>
</dbReference>
<accession>A0A0J8D7L5</accession>
<feature type="transmembrane region" description="Helical" evidence="7">
    <location>
        <begin position="106"/>
        <end position="122"/>
    </location>
</feature>
<feature type="transmembrane region" description="Helical" evidence="7">
    <location>
        <begin position="57"/>
        <end position="74"/>
    </location>
</feature>
<dbReference type="PANTHER" id="PTHR30509:SF9">
    <property type="entry name" value="MULTIDRUG RESISTANCE PROTEIN MDTO"/>
    <property type="match status" value="1"/>
</dbReference>
<dbReference type="PATRIC" id="fig|1121307.3.peg.1506"/>
<comment type="caution">
    <text evidence="9">The sequence shown here is derived from an EMBL/GenBank/DDBJ whole genome shotgun (WGS) entry which is preliminary data.</text>
</comment>
<comment type="subcellular location">
    <subcellularLocation>
        <location evidence="1">Cell membrane</location>
        <topology evidence="1">Multi-pass membrane protein</topology>
    </subcellularLocation>
</comment>
<sequence>MNRKTIISKTILFICIVGFITIFMSIFSKDNTLVGVTVVTATLMFLQRDLTHNLGRFFLVFLVINISQGMLAYISQVNIWIGIPATFVAMFITGFMFTYNVKAPMYIAFGLQYLFMLYYPVTIDRLPLRVLSLAVGAVIIILAQLIFNRNKLKKVSKATLPRITKGLSEKIDLIIKKKYKHQHDMDIILYIKELRKAILDSREAYFHTTLEGKINLNISIALERINILVDRINSGIINKPLNITLKDRQLLTSVMEIVSQLDICIEDKEVTHQEIEKINAFISTYAIPDKGDGDDKLNAISKNHLEQILEIMDFIRHNLEEVINLSGEEYRKIIRKTDIPKVFRAGYVMRKNFHLKSVKLSYALRSAVVVTLGYFIVKYFNLPEGRWLVFTLFALIQPYMQDTEIKTWHRIKGTLVGVIVFIILFSLVKDFTLRSVIVLLVGYINSFLDKSGYDKQMIFITISALGVAAITGDIGALATERIVYVLIGVLIALIANRLILPYRVEDALSDLLHIYSEILDRIKMEISLAHEGKGNIQNMRNLIMQTSLLEDKIFIIIDTENERSQEKIKDYIVKNRILVNDLYDEYLAAHSAVKV</sequence>
<dbReference type="GO" id="GO:0005886">
    <property type="term" value="C:plasma membrane"/>
    <property type="evidence" value="ECO:0007669"/>
    <property type="project" value="UniProtKB-SubCell"/>
</dbReference>
<dbReference type="STRING" id="1121307.CLCY_3c01530"/>
<keyword evidence="10" id="KW-1185">Reference proteome</keyword>
<comment type="similarity">
    <text evidence="6">Belongs to the YccS/YhfK family.</text>
</comment>
<feature type="transmembrane region" description="Helical" evidence="7">
    <location>
        <begin position="128"/>
        <end position="147"/>
    </location>
</feature>
<gene>
    <name evidence="9" type="ORF">CLCY_3c01530</name>
</gene>
<keyword evidence="5 7" id="KW-0472">Membrane</keyword>
<evidence type="ECO:0000256" key="2">
    <source>
        <dbReference type="ARBA" id="ARBA00022475"/>
    </source>
</evidence>
<evidence type="ECO:0000256" key="7">
    <source>
        <dbReference type="SAM" id="Phobius"/>
    </source>
</evidence>
<dbReference type="EMBL" id="LFVU01000026">
    <property type="protein sequence ID" value="KMT21882.1"/>
    <property type="molecule type" value="Genomic_DNA"/>
</dbReference>
<evidence type="ECO:0000313" key="10">
    <source>
        <dbReference type="Proteomes" id="UP000036756"/>
    </source>
</evidence>
<evidence type="ECO:0000256" key="6">
    <source>
        <dbReference type="ARBA" id="ARBA00043993"/>
    </source>
</evidence>
<dbReference type="AlphaFoldDB" id="A0A0J8D7L5"/>
<keyword evidence="4 7" id="KW-1133">Transmembrane helix</keyword>
<feature type="domain" description="Integral membrane bound transporter" evidence="8">
    <location>
        <begin position="373"/>
        <end position="494"/>
    </location>
</feature>